<dbReference type="EMBL" id="JBBKZS010000001">
    <property type="protein sequence ID" value="MEJ8853005.1"/>
    <property type="molecule type" value="Genomic_DNA"/>
</dbReference>
<gene>
    <name evidence="1" type="ORF">WKW79_00405</name>
</gene>
<dbReference type="Proteomes" id="UP001367030">
    <property type="component" value="Unassembled WGS sequence"/>
</dbReference>
<accession>A0ABU8WZM7</accession>
<proteinExistence type="predicted"/>
<name>A0ABU8WZM7_9BURK</name>
<organism evidence="1 2">
    <name type="scientific">Variovorax robiniae</name>
    <dbReference type="NCBI Taxonomy" id="1836199"/>
    <lineage>
        <taxon>Bacteria</taxon>
        <taxon>Pseudomonadati</taxon>
        <taxon>Pseudomonadota</taxon>
        <taxon>Betaproteobacteria</taxon>
        <taxon>Burkholderiales</taxon>
        <taxon>Comamonadaceae</taxon>
        <taxon>Variovorax</taxon>
    </lineage>
</organism>
<dbReference type="RefSeq" id="WP_340333119.1">
    <property type="nucleotide sequence ID" value="NZ_JBBKZS010000001.1"/>
</dbReference>
<keyword evidence="2" id="KW-1185">Reference proteome</keyword>
<comment type="caution">
    <text evidence="1">The sequence shown here is derived from an EMBL/GenBank/DDBJ whole genome shotgun (WGS) entry which is preliminary data.</text>
</comment>
<reference evidence="1 2" key="1">
    <citation type="submission" date="2024-03" db="EMBL/GenBank/DDBJ databases">
        <title>Novel species of the genus Variovorax.</title>
        <authorList>
            <person name="Liu Q."/>
            <person name="Xin Y.-H."/>
        </authorList>
    </citation>
    <scope>NUCLEOTIDE SEQUENCE [LARGE SCALE GENOMIC DNA]</scope>
    <source>
        <strain evidence="1 2">KACC 18901</strain>
    </source>
</reference>
<sequence>MTDAVAPEYARFIADERRAKRVEAVARPMAEGEVFKPVTLEGKQATTFLQVAARRASGLFRPSKHDEVVWVQGDSELAVSLTKMDVQLLDGLIRVTLPVRCDQTGDAVIEVVFAVGSAREPSGLYASTYRRPNGPAVIVDTWGEALVAFAWQCVLGMVSGIAGAVGKDTRGNVLVPAELIAANGAMRIVPMARHRFAGSSGLKVKA</sequence>
<evidence type="ECO:0000313" key="1">
    <source>
        <dbReference type="EMBL" id="MEJ8853005.1"/>
    </source>
</evidence>
<protein>
    <submittedName>
        <fullName evidence="1">Uncharacterized protein</fullName>
    </submittedName>
</protein>
<evidence type="ECO:0000313" key="2">
    <source>
        <dbReference type="Proteomes" id="UP001367030"/>
    </source>
</evidence>